<dbReference type="EMBL" id="JASSZA010000008">
    <property type="protein sequence ID" value="KAK2104865.1"/>
    <property type="molecule type" value="Genomic_DNA"/>
</dbReference>
<feature type="region of interest" description="Disordered" evidence="1">
    <location>
        <begin position="11"/>
        <end position="41"/>
    </location>
</feature>
<proteinExistence type="predicted"/>
<name>A0ABQ9V738_SAGOE</name>
<dbReference type="Proteomes" id="UP001266305">
    <property type="component" value="Unassembled WGS sequence"/>
</dbReference>
<reference evidence="2 3" key="1">
    <citation type="submission" date="2023-05" db="EMBL/GenBank/DDBJ databases">
        <title>B98-5 Cell Line De Novo Hybrid Assembly: An Optical Mapping Approach.</title>
        <authorList>
            <person name="Kananen K."/>
            <person name="Auerbach J.A."/>
            <person name="Kautto E."/>
            <person name="Blachly J.S."/>
        </authorList>
    </citation>
    <scope>NUCLEOTIDE SEQUENCE [LARGE SCALE GENOMIC DNA]</scope>
    <source>
        <strain evidence="2">B95-8</strain>
        <tissue evidence="2">Cell line</tissue>
    </source>
</reference>
<evidence type="ECO:0000313" key="2">
    <source>
        <dbReference type="EMBL" id="KAK2104865.1"/>
    </source>
</evidence>
<evidence type="ECO:0000256" key="1">
    <source>
        <dbReference type="SAM" id="MobiDB-lite"/>
    </source>
</evidence>
<gene>
    <name evidence="2" type="ORF">P7K49_018721</name>
</gene>
<feature type="non-terminal residue" evidence="2">
    <location>
        <position position="118"/>
    </location>
</feature>
<feature type="region of interest" description="Disordered" evidence="1">
    <location>
        <begin position="74"/>
        <end position="118"/>
    </location>
</feature>
<protein>
    <submittedName>
        <fullName evidence="2">Uncharacterized protein</fullName>
    </submittedName>
</protein>
<organism evidence="2 3">
    <name type="scientific">Saguinus oedipus</name>
    <name type="common">Cotton-top tamarin</name>
    <name type="synonym">Oedipomidas oedipus</name>
    <dbReference type="NCBI Taxonomy" id="9490"/>
    <lineage>
        <taxon>Eukaryota</taxon>
        <taxon>Metazoa</taxon>
        <taxon>Chordata</taxon>
        <taxon>Craniata</taxon>
        <taxon>Vertebrata</taxon>
        <taxon>Euteleostomi</taxon>
        <taxon>Mammalia</taxon>
        <taxon>Eutheria</taxon>
        <taxon>Euarchontoglires</taxon>
        <taxon>Primates</taxon>
        <taxon>Haplorrhini</taxon>
        <taxon>Platyrrhini</taxon>
        <taxon>Cebidae</taxon>
        <taxon>Callitrichinae</taxon>
        <taxon>Saguinus</taxon>
    </lineage>
</organism>
<accession>A0ABQ9V738</accession>
<keyword evidence="3" id="KW-1185">Reference proteome</keyword>
<evidence type="ECO:0000313" key="3">
    <source>
        <dbReference type="Proteomes" id="UP001266305"/>
    </source>
</evidence>
<sequence length="118" mass="12807">MRCLHTCLQVTPQEDPGGEAMNDQVTRHPRRRSQSRGKMATACHPGDTATCLVQSPSDIFQACCPLEVPQTRLSKASPKLVSQSAGQSDPEGFTVSEELGATPPHPGRQYFTIKDTTL</sequence>
<comment type="caution">
    <text evidence="2">The sequence shown here is derived from an EMBL/GenBank/DDBJ whole genome shotgun (WGS) entry which is preliminary data.</text>
</comment>